<reference evidence="1 2" key="1">
    <citation type="journal article" date="2019" name="Int. J. Syst. Evol. Microbiol.">
        <title>The Global Catalogue of Microorganisms (GCM) 10K type strain sequencing project: providing services to taxonomists for standard genome sequencing and annotation.</title>
        <authorList>
            <consortium name="The Broad Institute Genomics Platform"/>
            <consortium name="The Broad Institute Genome Sequencing Center for Infectious Disease"/>
            <person name="Wu L."/>
            <person name="Ma J."/>
        </authorList>
    </citation>
    <scope>NUCLEOTIDE SEQUENCE [LARGE SCALE GENOMIC DNA]</scope>
    <source>
        <strain evidence="1 2">CGMCC 1.12563</strain>
    </source>
</reference>
<accession>A0ABD6ASL0</accession>
<organism evidence="1 2">
    <name type="scientific">Halomarina rubra</name>
    <dbReference type="NCBI Taxonomy" id="2071873"/>
    <lineage>
        <taxon>Archaea</taxon>
        <taxon>Methanobacteriati</taxon>
        <taxon>Methanobacteriota</taxon>
        <taxon>Stenosarchaea group</taxon>
        <taxon>Halobacteria</taxon>
        <taxon>Halobacteriales</taxon>
        <taxon>Natronomonadaceae</taxon>
        <taxon>Halomarina</taxon>
    </lineage>
</organism>
<dbReference type="AlphaFoldDB" id="A0ABD6ASL0"/>
<dbReference type="RefSeq" id="WP_250872644.1">
    <property type="nucleotide sequence ID" value="NZ_JALXFV010000002.1"/>
</dbReference>
<dbReference type="EMBL" id="JBHUDC010000002">
    <property type="protein sequence ID" value="MFD1512677.1"/>
    <property type="molecule type" value="Genomic_DNA"/>
</dbReference>
<comment type="caution">
    <text evidence="1">The sequence shown here is derived from an EMBL/GenBank/DDBJ whole genome shotgun (WGS) entry which is preliminary data.</text>
</comment>
<proteinExistence type="predicted"/>
<keyword evidence="2" id="KW-1185">Reference proteome</keyword>
<sequence length="108" mass="11545">MSADNDHAPGGIPSTLARDVGTAIGDVEIQTGAVCLCEECLFVVDLGRDWRTLSDDDREHLHDLAATHADGQGHRVATLGLSLMDPETAVVFLGDDRPRLLHDATEGQ</sequence>
<protein>
    <submittedName>
        <fullName evidence="1">Uncharacterized protein</fullName>
    </submittedName>
</protein>
<name>A0ABD6ASL0_9EURY</name>
<evidence type="ECO:0000313" key="2">
    <source>
        <dbReference type="Proteomes" id="UP001597187"/>
    </source>
</evidence>
<evidence type="ECO:0000313" key="1">
    <source>
        <dbReference type="EMBL" id="MFD1512677.1"/>
    </source>
</evidence>
<gene>
    <name evidence="1" type="ORF">ACFSBT_05195</name>
</gene>
<dbReference type="Proteomes" id="UP001597187">
    <property type="component" value="Unassembled WGS sequence"/>
</dbReference>